<feature type="transmembrane region" description="Helical" evidence="1">
    <location>
        <begin position="190"/>
        <end position="212"/>
    </location>
</feature>
<protein>
    <recommendedName>
        <fullName evidence="2">DUF7702 domain-containing protein</fullName>
    </recommendedName>
</protein>
<keyword evidence="1" id="KW-1133">Transmembrane helix</keyword>
<dbReference type="InterPro" id="IPR056119">
    <property type="entry name" value="DUF7702"/>
</dbReference>
<feature type="domain" description="DUF7702" evidence="2">
    <location>
        <begin position="39"/>
        <end position="171"/>
    </location>
</feature>
<keyword evidence="4" id="KW-1185">Reference proteome</keyword>
<feature type="transmembrane region" description="Helical" evidence="1">
    <location>
        <begin position="224"/>
        <end position="246"/>
    </location>
</feature>
<feature type="transmembrane region" description="Helical" evidence="1">
    <location>
        <begin position="150"/>
        <end position="170"/>
    </location>
</feature>
<sequence length="258" mass="28547">MRPFDLQKRPLVLLYPNQNLRFLYFKPSLPSSTFHFPSTSLFCLIRMASFIIRAILAGSAGNDVNLIIGDQVLFSIGFFGLLYSAYTLVLDRELVSDYTPSAGIVSRIIRRRRLYRLTLLVAVVIGSVGISEANTNDPSAVSVGQGLHQASTIIFLVLVVLLAYQTLILAKAELRGGGYKHAKGSFGAKFGIYVLLVIALLLVVREVFAVATTNDLATANKEHFWYPFVALPEILAVMLYSIPDLVPMRSELPKSRFC</sequence>
<accession>A0A8H5HP56</accession>
<comment type="caution">
    <text evidence="3">The sequence shown here is derived from an EMBL/GenBank/DDBJ whole genome shotgun (WGS) entry which is preliminary data.</text>
</comment>
<feature type="transmembrane region" description="Helical" evidence="1">
    <location>
        <begin position="41"/>
        <end position="60"/>
    </location>
</feature>
<evidence type="ECO:0000259" key="2">
    <source>
        <dbReference type="Pfam" id="PF24800"/>
    </source>
</evidence>
<evidence type="ECO:0000256" key="1">
    <source>
        <dbReference type="SAM" id="Phobius"/>
    </source>
</evidence>
<dbReference type="EMBL" id="JAACJP010000002">
    <property type="protein sequence ID" value="KAF5386897.1"/>
    <property type="molecule type" value="Genomic_DNA"/>
</dbReference>
<organism evidence="3 4">
    <name type="scientific">Tricholomella constricta</name>
    <dbReference type="NCBI Taxonomy" id="117010"/>
    <lineage>
        <taxon>Eukaryota</taxon>
        <taxon>Fungi</taxon>
        <taxon>Dikarya</taxon>
        <taxon>Basidiomycota</taxon>
        <taxon>Agaricomycotina</taxon>
        <taxon>Agaricomycetes</taxon>
        <taxon>Agaricomycetidae</taxon>
        <taxon>Agaricales</taxon>
        <taxon>Tricholomatineae</taxon>
        <taxon>Lyophyllaceae</taxon>
        <taxon>Tricholomella</taxon>
    </lineage>
</organism>
<evidence type="ECO:0000313" key="4">
    <source>
        <dbReference type="Proteomes" id="UP000565441"/>
    </source>
</evidence>
<keyword evidence="1" id="KW-0472">Membrane</keyword>
<dbReference type="Pfam" id="PF24800">
    <property type="entry name" value="DUF7702"/>
    <property type="match status" value="1"/>
</dbReference>
<dbReference type="OrthoDB" id="5389493at2759"/>
<dbReference type="Proteomes" id="UP000565441">
    <property type="component" value="Unassembled WGS sequence"/>
</dbReference>
<evidence type="ECO:0000313" key="3">
    <source>
        <dbReference type="EMBL" id="KAF5386897.1"/>
    </source>
</evidence>
<reference evidence="3 4" key="1">
    <citation type="journal article" date="2020" name="ISME J.">
        <title>Uncovering the hidden diversity of litter-decomposition mechanisms in mushroom-forming fungi.</title>
        <authorList>
            <person name="Floudas D."/>
            <person name="Bentzer J."/>
            <person name="Ahren D."/>
            <person name="Johansson T."/>
            <person name="Persson P."/>
            <person name="Tunlid A."/>
        </authorList>
    </citation>
    <scope>NUCLEOTIDE SEQUENCE [LARGE SCALE GENOMIC DNA]</scope>
    <source>
        <strain evidence="3 4">CBS 661.87</strain>
    </source>
</reference>
<name>A0A8H5HP56_9AGAR</name>
<gene>
    <name evidence="3" type="ORF">D9615_002115</name>
</gene>
<dbReference type="AlphaFoldDB" id="A0A8H5HP56"/>
<feature type="transmembrane region" description="Helical" evidence="1">
    <location>
        <begin position="114"/>
        <end position="130"/>
    </location>
</feature>
<proteinExistence type="predicted"/>
<feature type="transmembrane region" description="Helical" evidence="1">
    <location>
        <begin position="72"/>
        <end position="90"/>
    </location>
</feature>
<keyword evidence="1" id="KW-0812">Transmembrane</keyword>